<dbReference type="InterPro" id="IPR052337">
    <property type="entry name" value="SAT4-like"/>
</dbReference>
<feature type="transmembrane region" description="Helical" evidence="6">
    <location>
        <begin position="126"/>
        <end position="148"/>
    </location>
</feature>
<evidence type="ECO:0000259" key="7">
    <source>
        <dbReference type="Pfam" id="PF20684"/>
    </source>
</evidence>
<evidence type="ECO:0000256" key="1">
    <source>
        <dbReference type="ARBA" id="ARBA00004141"/>
    </source>
</evidence>
<comment type="caution">
    <text evidence="8">The sequence shown here is derived from an EMBL/GenBank/DDBJ whole genome shotgun (WGS) entry which is preliminary data.</text>
</comment>
<comment type="similarity">
    <text evidence="5">Belongs to the SAT4 family.</text>
</comment>
<feature type="transmembrane region" description="Helical" evidence="6">
    <location>
        <begin position="172"/>
        <end position="194"/>
    </location>
</feature>
<gene>
    <name evidence="8" type="ORF">SLS56_008377</name>
</gene>
<keyword evidence="3 6" id="KW-1133">Transmembrane helix</keyword>
<accession>A0ABR3SL60</accession>
<dbReference type="PANTHER" id="PTHR33048">
    <property type="entry name" value="PTH11-LIKE INTEGRAL MEMBRANE PROTEIN (AFU_ORTHOLOGUE AFUA_5G11245)"/>
    <property type="match status" value="1"/>
</dbReference>
<evidence type="ECO:0000256" key="4">
    <source>
        <dbReference type="ARBA" id="ARBA00023136"/>
    </source>
</evidence>
<name>A0ABR3SL60_9PEZI</name>
<comment type="subcellular location">
    <subcellularLocation>
        <location evidence="1">Membrane</location>
        <topology evidence="1">Multi-pass membrane protein</topology>
    </subcellularLocation>
</comment>
<dbReference type="PANTHER" id="PTHR33048:SF152">
    <property type="entry name" value="INTEGRAL MEMBRANE PROTEIN"/>
    <property type="match status" value="1"/>
</dbReference>
<keyword evidence="9" id="KW-1185">Reference proteome</keyword>
<evidence type="ECO:0000313" key="8">
    <source>
        <dbReference type="EMBL" id="KAL1623272.1"/>
    </source>
</evidence>
<keyword evidence="2 6" id="KW-0812">Transmembrane</keyword>
<keyword evidence="4 6" id="KW-0472">Membrane</keyword>
<evidence type="ECO:0000256" key="5">
    <source>
        <dbReference type="ARBA" id="ARBA00038359"/>
    </source>
</evidence>
<dbReference type="InterPro" id="IPR049326">
    <property type="entry name" value="Rhodopsin_dom_fungi"/>
</dbReference>
<evidence type="ECO:0000256" key="2">
    <source>
        <dbReference type="ARBA" id="ARBA00022692"/>
    </source>
</evidence>
<feature type="transmembrane region" description="Helical" evidence="6">
    <location>
        <begin position="206"/>
        <end position="228"/>
    </location>
</feature>
<evidence type="ECO:0000256" key="3">
    <source>
        <dbReference type="ARBA" id="ARBA00022989"/>
    </source>
</evidence>
<evidence type="ECO:0000313" key="9">
    <source>
        <dbReference type="Proteomes" id="UP001521116"/>
    </source>
</evidence>
<dbReference type="Proteomes" id="UP001521116">
    <property type="component" value="Unassembled WGS sequence"/>
</dbReference>
<proteinExistence type="inferred from homology"/>
<organism evidence="8 9">
    <name type="scientific">Neofusicoccum ribis</name>
    <dbReference type="NCBI Taxonomy" id="45134"/>
    <lineage>
        <taxon>Eukaryota</taxon>
        <taxon>Fungi</taxon>
        <taxon>Dikarya</taxon>
        <taxon>Ascomycota</taxon>
        <taxon>Pezizomycotina</taxon>
        <taxon>Dothideomycetes</taxon>
        <taxon>Dothideomycetes incertae sedis</taxon>
        <taxon>Botryosphaeriales</taxon>
        <taxon>Botryosphaeriaceae</taxon>
        <taxon>Neofusicoccum</taxon>
    </lineage>
</organism>
<reference evidence="8 9" key="1">
    <citation type="submission" date="2024-02" db="EMBL/GenBank/DDBJ databases">
        <title>De novo assembly and annotation of 12 fungi associated with fruit tree decline syndrome in Ontario, Canada.</title>
        <authorList>
            <person name="Sulman M."/>
            <person name="Ellouze W."/>
            <person name="Ilyukhin E."/>
        </authorList>
    </citation>
    <scope>NUCLEOTIDE SEQUENCE [LARGE SCALE GENOMIC DNA]</scope>
    <source>
        <strain evidence="8 9">M1-105</strain>
    </source>
</reference>
<evidence type="ECO:0000256" key="6">
    <source>
        <dbReference type="SAM" id="Phobius"/>
    </source>
</evidence>
<protein>
    <recommendedName>
        <fullName evidence="7">Rhodopsin domain-containing protein</fullName>
    </recommendedName>
</protein>
<sequence>MENPLLIEMWTEYAIGMSFHFLRLFTRLKTVGFQEFQMDDYFAMAGMVLWTLQTTLCKLMTIYGYNTGLTTETALLVPDSQLPSLVLGSKIAFGVWITYICYVWSLKIVLLSLYRRVTMGLWQRKLVTFMYGACAVTFTACIVTHFSICRPVHKNWQVRPYPGDNCAVHTPLYYVVSILNVSTDLGILVIPFPILFKARIPIGQKLVLGTLFSSGIFVIVATILRAYYCIKSIETLAIAFAWASRETCVATVAVCCPSIKPLFSRVRWFTSASNSKSGTSGLGKGSRHLTGGGYDLPHYAGHSRGAERLSSSADSEIHMIRSDIRHEAESSSTHSVVQANEIHVKHEYKVQVVSSH</sequence>
<dbReference type="EMBL" id="JAJVDC020000123">
    <property type="protein sequence ID" value="KAL1623272.1"/>
    <property type="molecule type" value="Genomic_DNA"/>
</dbReference>
<feature type="domain" description="Rhodopsin" evidence="7">
    <location>
        <begin position="22"/>
        <end position="265"/>
    </location>
</feature>
<feature type="transmembrane region" description="Helical" evidence="6">
    <location>
        <begin position="91"/>
        <end position="114"/>
    </location>
</feature>
<dbReference type="Pfam" id="PF20684">
    <property type="entry name" value="Fung_rhodopsin"/>
    <property type="match status" value="1"/>
</dbReference>